<evidence type="ECO:0000313" key="2">
    <source>
        <dbReference type="EMBL" id="GLB44202.1"/>
    </source>
</evidence>
<keyword evidence="3" id="KW-1185">Reference proteome</keyword>
<reference evidence="2" key="1">
    <citation type="submission" date="2022-07" db="EMBL/GenBank/DDBJ databases">
        <title>The genome of Lyophyllum shimeji provides insight into the initial evolution of ectomycorrhizal fungal genome.</title>
        <authorList>
            <person name="Kobayashi Y."/>
            <person name="Shibata T."/>
            <person name="Hirakawa H."/>
            <person name="Shigenobu S."/>
            <person name="Nishiyama T."/>
            <person name="Yamada A."/>
            <person name="Hasebe M."/>
            <person name="Kawaguchi M."/>
        </authorList>
    </citation>
    <scope>NUCLEOTIDE SEQUENCE</scope>
    <source>
        <strain evidence="2">AT787</strain>
    </source>
</reference>
<proteinExistence type="predicted"/>
<dbReference type="Proteomes" id="UP001063166">
    <property type="component" value="Unassembled WGS sequence"/>
</dbReference>
<protein>
    <submittedName>
        <fullName evidence="2">Uncharacterized protein</fullName>
    </submittedName>
</protein>
<dbReference type="EMBL" id="BRPK01000016">
    <property type="protein sequence ID" value="GLB44202.1"/>
    <property type="molecule type" value="Genomic_DNA"/>
</dbReference>
<evidence type="ECO:0000313" key="3">
    <source>
        <dbReference type="Proteomes" id="UP001063166"/>
    </source>
</evidence>
<feature type="signal peptide" evidence="1">
    <location>
        <begin position="1"/>
        <end position="22"/>
    </location>
</feature>
<accession>A0A9P3UTH6</accession>
<comment type="caution">
    <text evidence="2">The sequence shown here is derived from an EMBL/GenBank/DDBJ whole genome shotgun (WGS) entry which is preliminary data.</text>
</comment>
<feature type="chain" id="PRO_5040345491" evidence="1">
    <location>
        <begin position="23"/>
        <end position="74"/>
    </location>
</feature>
<sequence length="74" mass="7986">MKPFRPVGILAALIVLVPFITGECVESPVICPSKIPLDTIFCGDPKIAPRSQPEHLYVCGRPVTMDCGISKECS</sequence>
<gene>
    <name evidence="2" type="ORF">LshimejAT787_1601320</name>
</gene>
<name>A0A9P3UTH6_LYOSH</name>
<organism evidence="2 3">
    <name type="scientific">Lyophyllum shimeji</name>
    <name type="common">Hon-shimeji</name>
    <name type="synonym">Tricholoma shimeji</name>
    <dbReference type="NCBI Taxonomy" id="47721"/>
    <lineage>
        <taxon>Eukaryota</taxon>
        <taxon>Fungi</taxon>
        <taxon>Dikarya</taxon>
        <taxon>Basidiomycota</taxon>
        <taxon>Agaricomycotina</taxon>
        <taxon>Agaricomycetes</taxon>
        <taxon>Agaricomycetidae</taxon>
        <taxon>Agaricales</taxon>
        <taxon>Tricholomatineae</taxon>
        <taxon>Lyophyllaceae</taxon>
        <taxon>Lyophyllum</taxon>
    </lineage>
</organism>
<dbReference type="AlphaFoldDB" id="A0A9P3UTH6"/>
<evidence type="ECO:0000256" key="1">
    <source>
        <dbReference type="SAM" id="SignalP"/>
    </source>
</evidence>
<keyword evidence="1" id="KW-0732">Signal</keyword>